<feature type="compositionally biased region" description="Basic and acidic residues" evidence="1">
    <location>
        <begin position="398"/>
        <end position="407"/>
    </location>
</feature>
<comment type="caution">
    <text evidence="4">The sequence shown here is derived from an EMBL/GenBank/DDBJ whole genome shotgun (WGS) entry which is preliminary data.</text>
</comment>
<feature type="compositionally biased region" description="Low complexity" evidence="1">
    <location>
        <begin position="455"/>
        <end position="470"/>
    </location>
</feature>
<evidence type="ECO:0000313" key="4">
    <source>
        <dbReference type="EMBL" id="KAK3403189.1"/>
    </source>
</evidence>
<keyword evidence="2" id="KW-1133">Transmembrane helix</keyword>
<feature type="compositionally biased region" description="Low complexity" evidence="1">
    <location>
        <begin position="360"/>
        <end position="369"/>
    </location>
</feature>
<sequence length="562" mass="61169">MVGGNVRPSLFIVTAVAALAPVTTAIFTTSGSPCSKYCGNSLGSTAADETVCTQDEYDMTNTGVVYKACMQCQMTSEYHDEANNTDVKSFLYNLRYNLAYCLWDQPDNPNPAAGNNPCITSKACEPLKDSVLYQNMTTSTGAYSYCDKWDEQSVLQCNHCLANYDVGGNYLVNYITLLNASCTQRPEVGSTLSFRGDPFANEYNNITITDPEPKGLPLPDYGPVSLGARVGIAFGGLALILFMLGFGIVCNGKRRRRRFLRELERRNAGQGWPHPKTRHAGHGGSGGEMFETPVSQRPLRGWDESPVSAHTDGPASLPRYFSPYSSQYNSPVSATDGHPVSGVQWPGTHQRLGQIEERLSPAGSSHSGASPPPPPFSQWPSPVTQQSMMAHLQSQHEQQQHEQRQREIAIGIALGGEDASLRSKPSNSNLGGYENNGKGKGRDEVYEMHEVESPYNNNNNHNNNGTTGYPGTDGTGAGGYYQMPAQPQAPVLHHPGYGRAHGSRPSSNGSTGSAQRAETGLGVMQHQQQQQQQQQSFQQHLQQKHQQENGWTEVGVTRGHVS</sequence>
<feature type="compositionally biased region" description="Low complexity" evidence="1">
    <location>
        <begin position="525"/>
        <end position="541"/>
    </location>
</feature>
<protein>
    <submittedName>
        <fullName evidence="4">Uncharacterized protein</fullName>
    </submittedName>
</protein>
<keyword evidence="2" id="KW-0812">Transmembrane</keyword>
<reference evidence="4" key="2">
    <citation type="submission" date="2023-07" db="EMBL/GenBank/DDBJ databases">
        <authorList>
            <consortium name="Lawrence Berkeley National Laboratory"/>
            <person name="Haridas S."/>
            <person name="Hensen N."/>
            <person name="Bonometti L."/>
            <person name="Westerberg I."/>
            <person name="Brannstrom I.O."/>
            <person name="Guillou S."/>
            <person name="Cros-Aarteil S."/>
            <person name="Calhoun S."/>
            <person name="Kuo A."/>
            <person name="Mondo S."/>
            <person name="Pangilinan J."/>
            <person name="Riley R."/>
            <person name="LaButti K."/>
            <person name="Andreopoulos B."/>
            <person name="Lipzen A."/>
            <person name="Chen C."/>
            <person name="Yanf M."/>
            <person name="Daum C."/>
            <person name="Ng V."/>
            <person name="Clum A."/>
            <person name="Steindorff A."/>
            <person name="Ohm R."/>
            <person name="Martin F."/>
            <person name="Silar P."/>
            <person name="Natvig D."/>
            <person name="Lalanne C."/>
            <person name="Gautier V."/>
            <person name="Ament-velasquez S.L."/>
            <person name="Kruys A."/>
            <person name="Hutchinson M.I."/>
            <person name="Powell A.J."/>
            <person name="Barry K."/>
            <person name="Miller A.N."/>
            <person name="Grigoriev I.V."/>
            <person name="Debuchy R."/>
            <person name="Gladieux P."/>
            <person name="Thoren M.H."/>
            <person name="Johannesson H."/>
        </authorList>
    </citation>
    <scope>NUCLEOTIDE SEQUENCE</scope>
    <source>
        <strain evidence="4">FGSC 1904</strain>
    </source>
</reference>
<accession>A0AAE0PNL4</accession>
<feature type="region of interest" description="Disordered" evidence="1">
    <location>
        <begin position="453"/>
        <end position="476"/>
    </location>
</feature>
<proteinExistence type="predicted"/>
<organism evidence="4 5">
    <name type="scientific">Sordaria brevicollis</name>
    <dbReference type="NCBI Taxonomy" id="83679"/>
    <lineage>
        <taxon>Eukaryota</taxon>
        <taxon>Fungi</taxon>
        <taxon>Dikarya</taxon>
        <taxon>Ascomycota</taxon>
        <taxon>Pezizomycotina</taxon>
        <taxon>Sordariomycetes</taxon>
        <taxon>Sordariomycetidae</taxon>
        <taxon>Sordariales</taxon>
        <taxon>Sordariaceae</taxon>
        <taxon>Sordaria</taxon>
    </lineage>
</organism>
<dbReference type="Proteomes" id="UP001281003">
    <property type="component" value="Unassembled WGS sequence"/>
</dbReference>
<evidence type="ECO:0000256" key="2">
    <source>
        <dbReference type="SAM" id="Phobius"/>
    </source>
</evidence>
<feature type="region of interest" description="Disordered" evidence="1">
    <location>
        <begin position="360"/>
        <end position="441"/>
    </location>
</feature>
<evidence type="ECO:0000256" key="1">
    <source>
        <dbReference type="SAM" id="MobiDB-lite"/>
    </source>
</evidence>
<feature type="transmembrane region" description="Helical" evidence="2">
    <location>
        <begin position="230"/>
        <end position="251"/>
    </location>
</feature>
<evidence type="ECO:0000256" key="3">
    <source>
        <dbReference type="SAM" id="SignalP"/>
    </source>
</evidence>
<feature type="region of interest" description="Disordered" evidence="1">
    <location>
        <begin position="489"/>
        <end position="562"/>
    </location>
</feature>
<evidence type="ECO:0000313" key="5">
    <source>
        <dbReference type="Proteomes" id="UP001281003"/>
    </source>
</evidence>
<keyword evidence="2" id="KW-0472">Membrane</keyword>
<dbReference type="EMBL" id="JAUTDP010000001">
    <property type="protein sequence ID" value="KAK3403189.1"/>
    <property type="molecule type" value="Genomic_DNA"/>
</dbReference>
<feature type="chain" id="PRO_5042098396" evidence="3">
    <location>
        <begin position="26"/>
        <end position="562"/>
    </location>
</feature>
<feature type="signal peptide" evidence="3">
    <location>
        <begin position="1"/>
        <end position="25"/>
    </location>
</feature>
<keyword evidence="5" id="KW-1185">Reference proteome</keyword>
<feature type="region of interest" description="Disordered" evidence="1">
    <location>
        <begin position="268"/>
        <end position="290"/>
    </location>
</feature>
<feature type="compositionally biased region" description="Polar residues" evidence="1">
    <location>
        <begin position="504"/>
        <end position="516"/>
    </location>
</feature>
<gene>
    <name evidence="4" type="ORF">B0T20DRAFT_18842</name>
</gene>
<dbReference type="AlphaFoldDB" id="A0AAE0PNL4"/>
<name>A0AAE0PNL4_SORBR</name>
<reference evidence="4" key="1">
    <citation type="journal article" date="2023" name="Mol. Phylogenet. Evol.">
        <title>Genome-scale phylogeny and comparative genomics of the fungal order Sordariales.</title>
        <authorList>
            <person name="Hensen N."/>
            <person name="Bonometti L."/>
            <person name="Westerberg I."/>
            <person name="Brannstrom I.O."/>
            <person name="Guillou S."/>
            <person name="Cros-Aarteil S."/>
            <person name="Calhoun S."/>
            <person name="Haridas S."/>
            <person name="Kuo A."/>
            <person name="Mondo S."/>
            <person name="Pangilinan J."/>
            <person name="Riley R."/>
            <person name="LaButti K."/>
            <person name="Andreopoulos B."/>
            <person name="Lipzen A."/>
            <person name="Chen C."/>
            <person name="Yan M."/>
            <person name="Daum C."/>
            <person name="Ng V."/>
            <person name="Clum A."/>
            <person name="Steindorff A."/>
            <person name="Ohm R.A."/>
            <person name="Martin F."/>
            <person name="Silar P."/>
            <person name="Natvig D.O."/>
            <person name="Lalanne C."/>
            <person name="Gautier V."/>
            <person name="Ament-Velasquez S.L."/>
            <person name="Kruys A."/>
            <person name="Hutchinson M.I."/>
            <person name="Powell A.J."/>
            <person name="Barry K."/>
            <person name="Miller A.N."/>
            <person name="Grigoriev I.V."/>
            <person name="Debuchy R."/>
            <person name="Gladieux P."/>
            <person name="Hiltunen Thoren M."/>
            <person name="Johannesson H."/>
        </authorList>
    </citation>
    <scope>NUCLEOTIDE SEQUENCE</scope>
    <source>
        <strain evidence="4">FGSC 1904</strain>
    </source>
</reference>
<keyword evidence="3" id="KW-0732">Signal</keyword>